<evidence type="ECO:0000313" key="2">
    <source>
        <dbReference type="EnsemblPlants" id="PNT65065"/>
    </source>
</evidence>
<dbReference type="EMBL" id="CM000883">
    <property type="protein sequence ID" value="PNT65065.1"/>
    <property type="molecule type" value="Genomic_DNA"/>
</dbReference>
<name>A0A2K2CSQ3_BRADI</name>
<reference evidence="1" key="2">
    <citation type="submission" date="2017-06" db="EMBL/GenBank/DDBJ databases">
        <title>WGS assembly of Brachypodium distachyon.</title>
        <authorList>
            <consortium name="The International Brachypodium Initiative"/>
            <person name="Lucas S."/>
            <person name="Harmon-Smith M."/>
            <person name="Lail K."/>
            <person name="Tice H."/>
            <person name="Grimwood J."/>
            <person name="Bruce D."/>
            <person name="Barry K."/>
            <person name="Shu S."/>
            <person name="Lindquist E."/>
            <person name="Wang M."/>
            <person name="Pitluck S."/>
            <person name="Vogel J.P."/>
            <person name="Garvin D.F."/>
            <person name="Mockler T.C."/>
            <person name="Schmutz J."/>
            <person name="Rokhsar D."/>
            <person name="Bevan M.W."/>
        </authorList>
    </citation>
    <scope>NUCLEOTIDE SEQUENCE</scope>
    <source>
        <strain evidence="1">Bd21</strain>
    </source>
</reference>
<dbReference type="STRING" id="15368.A0A2K2CSQ3"/>
<organism evidence="1">
    <name type="scientific">Brachypodium distachyon</name>
    <name type="common">Purple false brome</name>
    <name type="synonym">Trachynia distachya</name>
    <dbReference type="NCBI Taxonomy" id="15368"/>
    <lineage>
        <taxon>Eukaryota</taxon>
        <taxon>Viridiplantae</taxon>
        <taxon>Streptophyta</taxon>
        <taxon>Embryophyta</taxon>
        <taxon>Tracheophyta</taxon>
        <taxon>Spermatophyta</taxon>
        <taxon>Magnoliopsida</taxon>
        <taxon>Liliopsida</taxon>
        <taxon>Poales</taxon>
        <taxon>Poaceae</taxon>
        <taxon>BOP clade</taxon>
        <taxon>Pooideae</taxon>
        <taxon>Stipodae</taxon>
        <taxon>Brachypodieae</taxon>
        <taxon>Brachypodium</taxon>
    </lineage>
</organism>
<evidence type="ECO:0000313" key="1">
    <source>
        <dbReference type="EMBL" id="PNT65065.1"/>
    </source>
</evidence>
<dbReference type="Pfam" id="PF04078">
    <property type="entry name" value="Rcd1"/>
    <property type="match status" value="2"/>
</dbReference>
<evidence type="ECO:0000313" key="3">
    <source>
        <dbReference type="Proteomes" id="UP000008810"/>
    </source>
</evidence>
<gene>
    <name evidence="2" type="primary">LOC100845852</name>
    <name evidence="1" type="ORF">BRADI_4g36958v3</name>
</gene>
<proteinExistence type="predicted"/>
<dbReference type="GeneID" id="100845852"/>
<dbReference type="InterPro" id="IPR011989">
    <property type="entry name" value="ARM-like"/>
</dbReference>
<reference evidence="2" key="3">
    <citation type="submission" date="2018-08" db="UniProtKB">
        <authorList>
            <consortium name="EnsemblPlants"/>
        </authorList>
    </citation>
    <scope>IDENTIFICATION</scope>
    <source>
        <strain evidence="2">cv. Bd21</strain>
    </source>
</reference>
<dbReference type="RefSeq" id="XP_014758432.1">
    <property type="nucleotide sequence ID" value="XM_014902946.2"/>
</dbReference>
<dbReference type="EnsemblPlants" id="PNT65065">
    <property type="protein sequence ID" value="PNT65065"/>
    <property type="gene ID" value="BRADI_4g36958v3"/>
</dbReference>
<reference evidence="1 2" key="1">
    <citation type="journal article" date="2010" name="Nature">
        <title>Genome sequencing and analysis of the model grass Brachypodium distachyon.</title>
        <authorList>
            <consortium name="International Brachypodium Initiative"/>
        </authorList>
    </citation>
    <scope>NUCLEOTIDE SEQUENCE [LARGE SCALE GENOMIC DNA]</scope>
    <source>
        <strain evidence="1">Bd21</strain>
        <strain evidence="2">cv. Bd21</strain>
    </source>
</reference>
<dbReference type="ExpressionAtlas" id="A0A2K2CSQ3">
    <property type="expression patterns" value="baseline and differential"/>
</dbReference>
<dbReference type="GO" id="GO:0006402">
    <property type="term" value="P:mRNA catabolic process"/>
    <property type="evidence" value="ECO:0007669"/>
    <property type="project" value="InterPro"/>
</dbReference>
<dbReference type="GO" id="GO:0030014">
    <property type="term" value="C:CCR4-NOT complex"/>
    <property type="evidence" value="ECO:0007669"/>
    <property type="project" value="InterPro"/>
</dbReference>
<dbReference type="Proteomes" id="UP000008810">
    <property type="component" value="Chromosome 4"/>
</dbReference>
<sequence length="193" mass="22182">MFKNLAPLLWHSFAQFLSYSIYPTLSPPNVTLAASNRVCNVLTLLQQLRKRCMFKNLPQLLWHNFRATVDTFIVQKVLLDDVGLGYVCATPERFFEMGWALANMLILLTSHPSTRLLKFIIRCFLRLIDNPRFVPSFLILCITCALRHKLQMFVSSPIHCRTSVPLIFSCLFLACGVMGHSRTVSRLKNPTEY</sequence>
<dbReference type="OrthoDB" id="1183224at2759"/>
<dbReference type="InterPro" id="IPR007216">
    <property type="entry name" value="CNOT9"/>
</dbReference>
<dbReference type="AlphaFoldDB" id="A0A2K2CSQ3"/>
<keyword evidence="3" id="KW-1185">Reference proteome</keyword>
<accession>A0A2K2CSQ3</accession>
<dbReference type="PANTHER" id="PTHR12262">
    <property type="entry name" value="CCR4-NOT TRANSCRIPTION COMPLEX SUBUNIT 9"/>
    <property type="match status" value="1"/>
</dbReference>
<dbReference type="Gene3D" id="1.25.10.10">
    <property type="entry name" value="Leucine-rich Repeat Variant"/>
    <property type="match status" value="2"/>
</dbReference>
<protein>
    <submittedName>
        <fullName evidence="1 2">Uncharacterized protein</fullName>
    </submittedName>
</protein>
<dbReference type="Gramene" id="PNT65065">
    <property type="protein sequence ID" value="PNT65065"/>
    <property type="gene ID" value="BRADI_4g36958v3"/>
</dbReference>